<dbReference type="InterPro" id="IPR008930">
    <property type="entry name" value="Terpenoid_cyclase/PrenylTrfase"/>
</dbReference>
<evidence type="ECO:0000259" key="11">
    <source>
        <dbReference type="SMART" id="SM01360"/>
    </source>
</evidence>
<dbReference type="Pfam" id="PF17791">
    <property type="entry name" value="MG3"/>
    <property type="match status" value="1"/>
</dbReference>
<sequence>DCLMGRELISFFCLTVRKMWLKFLLAILLWHVTAAKEPELQYVLMVPAVLQNDSPGQACLHFLHLNETISIRVNLEYSSVNTTIFKETMSPSSGPLCFNFMIPPVHSAPLAFISFSAKGTTVSLGERRSVMIWSADSIVFVQTDKPIYKPGQTVRFRVVALDSNFKPVQEKVICVLFFLQDPRGNRILQWQNVKSEMSIIQLEFPLTEEPILGNYKIIVAKKSGDKTNHSFLVEEYVLPKFDVTVTAPESLTVLDSKFTVKVCGVYTYGQPVEGRVQLSVCRDFDSYGRCKKSPVCQSFTKNLETDGCLSQVFSSSIFELNRTGYMRNLDVKATVTEKGTGLQLTAARVISITRVMSTIQFENMDHHYRRGIPYFGQIKLVDKDNSPISSEVIQLFVNNKNTENFTTDDNGVVEFSIDTSEMFDPEISLKAVYKSIDHCHYEGWIEPYYPEASLSVQRFYSWTSSFVRIEPLWKDLKCGQKRIITVHYVLNTEGYKSIDTMSFYCVGMAKGKIVLTGETTVNIQVGQNGTFTIPLEVSEEMAPALRLLVYTLHPDKELVADSVRLPVEKCFKNKVHLEFSEKQMHPASNVSLVIEAAANSLCAVRAVDQSVLLLKPEMELSKEMESCPMPFPVFPFPSQVYSLHPLQDFQGYVFHGFNLEEESQEPCVSSDHIFYKGLYYTPVMSGLGPDVYQFLRDMGMKFFTNSKVRQPVVCTSETVRRQPYLLNAGHMASAHHIKSSAEADREERERQLILETIREFFPEAWIWDIVPINSTGKASISYTVPDTITKWKASAFCVEELTGFGMSVPATLTASQPFFVHLTLPYSIIRGEDFLLRATVFNYLDQCIKINASLLDSLDYHAKLISPEDDGCVCAKQRKTYVWNIFPKELGNAVFSITAETKDDEACGDQGHRNISIGYRDTQIRTLLVEPEGIGREKTQNSLICTEDDVIIQDIALELPINVLEGSARASFSIVGDIMGTAMQNLHQLLQMPFGCGEQNMVLFAPNIYVLDYLNKTGQLSEEIKSKATGYLVSGYQKQLSYKRPDGSYSIFGTRDNEGNTWLTAFVYRSFAQAGRFIYIDDHVQSQTLMWLASKQKPDGCFQSVGTLFNNALKGGVDDELSLSAYITIAMLEAGHSSLYPVIRNAFFCLETASEKSIGDVYTQALMAYAFCLSSKTEKCESFLEGLQKSAKAVDGSWHWEQEETSPSDKSPSFLDHAPSAEVEITSYVLLALLYKPKRNKEDLTKASGIVQWIIKQQNPYGGFSSTQDTVIALQALAAYGEATYNSASQNRVKITSKKPFEKVFIVNNENRLLLQQTPLPDVPGKYSLTMNGSGCVFVQTALKYNIHLPEGSFGFLLSVQTSNASCPQDRPAKFDIVLMSSYTGKRSSSNMLIIDVKMLSGFVPVKSSLDKLIESHTVMQVENKKNHVLLYLQNISQKNRKEITFSVEQDFLVTHPKPAPVQIYDYYETEEYAVAQYTSPCK</sequence>
<dbReference type="InterPro" id="IPR011625">
    <property type="entry name" value="A2M_N_BRD"/>
</dbReference>
<evidence type="ECO:0000259" key="10">
    <source>
        <dbReference type="SMART" id="SM01359"/>
    </source>
</evidence>
<dbReference type="Proteomes" id="UP000564407">
    <property type="component" value="Unassembled WGS sequence"/>
</dbReference>
<keyword evidence="7" id="KW-1015">Disulfide bond</keyword>
<comment type="caution">
    <text evidence="13">The sequence shown here is derived from an EMBL/GenBank/DDBJ whole genome shotgun (WGS) entry which is preliminary data.</text>
</comment>
<dbReference type="PANTHER" id="PTHR11412:SF170">
    <property type="entry name" value="OVOSTATIN"/>
    <property type="match status" value="1"/>
</dbReference>
<dbReference type="Pfam" id="PF01835">
    <property type="entry name" value="MG2"/>
    <property type="match status" value="1"/>
</dbReference>
<feature type="domain" description="Alpha-2-macroglobulin bait region" evidence="10">
    <location>
        <begin position="467"/>
        <end position="614"/>
    </location>
</feature>
<dbReference type="InterPro" id="IPR050473">
    <property type="entry name" value="A2M/Complement_sys"/>
</dbReference>
<dbReference type="Gene3D" id="2.60.40.1940">
    <property type="match status" value="1"/>
</dbReference>
<dbReference type="InterPro" id="IPR013783">
    <property type="entry name" value="Ig-like_fold"/>
</dbReference>
<comment type="similarity">
    <text evidence="2">Belongs to the protease inhibitor I39 (alpha-2-macroglobulin) family.</text>
</comment>
<reference evidence="13 14" key="1">
    <citation type="submission" date="2019-09" db="EMBL/GenBank/DDBJ databases">
        <title>Bird 10,000 Genomes (B10K) Project - Family phase.</title>
        <authorList>
            <person name="Zhang G."/>
        </authorList>
    </citation>
    <scope>NUCLEOTIDE SEQUENCE [LARGE SCALE GENOMIC DNA]</scope>
    <source>
        <strain evidence="13">B10K-DU-029-44</strain>
        <tissue evidence="13">Heart</tissue>
    </source>
</reference>
<dbReference type="InterPro" id="IPR047565">
    <property type="entry name" value="Alpha-macroglob_thiol-ester_cl"/>
</dbReference>
<dbReference type="InterPro" id="IPR041813">
    <property type="entry name" value="A2M_TED"/>
</dbReference>
<dbReference type="EMBL" id="VZRP01013085">
    <property type="protein sequence ID" value="NWV66398.1"/>
    <property type="molecule type" value="Genomic_DNA"/>
</dbReference>
<dbReference type="InterPro" id="IPR009048">
    <property type="entry name" value="A-macroglobulin_rcpt-bd"/>
</dbReference>
<feature type="domain" description="Alpha-macroglobulin receptor-binding" evidence="12">
    <location>
        <begin position="1390"/>
        <end position="1478"/>
    </location>
</feature>
<proteinExistence type="inferred from homology"/>
<dbReference type="Pfam" id="PF07703">
    <property type="entry name" value="A2M_BRD"/>
    <property type="match status" value="1"/>
</dbReference>
<dbReference type="SUPFAM" id="SSF48239">
    <property type="entry name" value="Terpenoid cyclases/Protein prenyltransferases"/>
    <property type="match status" value="1"/>
</dbReference>
<comment type="subcellular location">
    <subcellularLocation>
        <location evidence="1">Secreted</location>
    </subcellularLocation>
</comment>
<evidence type="ECO:0000256" key="5">
    <source>
        <dbReference type="ARBA" id="ARBA00022729"/>
    </source>
</evidence>
<dbReference type="SMART" id="SM01361">
    <property type="entry name" value="A2M_recep"/>
    <property type="match status" value="1"/>
</dbReference>
<dbReference type="Pfam" id="PF00207">
    <property type="entry name" value="A2M"/>
    <property type="match status" value="1"/>
</dbReference>
<keyword evidence="4" id="KW-0646">Protease inhibitor</keyword>
<evidence type="ECO:0000313" key="13">
    <source>
        <dbReference type="EMBL" id="NWV66398.1"/>
    </source>
</evidence>
<dbReference type="SUPFAM" id="SSF49410">
    <property type="entry name" value="Alpha-macroglobulin receptor domain"/>
    <property type="match status" value="1"/>
</dbReference>
<evidence type="ECO:0000313" key="14">
    <source>
        <dbReference type="Proteomes" id="UP000564407"/>
    </source>
</evidence>
<keyword evidence="6" id="KW-0722">Serine protease inhibitor</keyword>
<accession>A0A7K6GT86</accession>
<feature type="non-terminal residue" evidence="13">
    <location>
        <position position="1483"/>
    </location>
</feature>
<dbReference type="FunFam" id="2.60.40.1930:FF:000001">
    <property type="entry name" value="CD109 isoform 3"/>
    <property type="match status" value="1"/>
</dbReference>
<dbReference type="Gene3D" id="1.50.10.20">
    <property type="match status" value="1"/>
</dbReference>
<dbReference type="Gene3D" id="2.60.40.10">
    <property type="entry name" value="Immunoglobulins"/>
    <property type="match status" value="2"/>
</dbReference>
<evidence type="ECO:0000256" key="2">
    <source>
        <dbReference type="ARBA" id="ARBA00010952"/>
    </source>
</evidence>
<dbReference type="GO" id="GO:0004867">
    <property type="term" value="F:serine-type endopeptidase inhibitor activity"/>
    <property type="evidence" value="ECO:0007669"/>
    <property type="project" value="UniProtKB-KW"/>
</dbReference>
<dbReference type="GO" id="GO:0005615">
    <property type="term" value="C:extracellular space"/>
    <property type="evidence" value="ECO:0007669"/>
    <property type="project" value="InterPro"/>
</dbReference>
<dbReference type="Gene3D" id="2.60.40.690">
    <property type="entry name" value="Alpha-macroglobulin, receptor-binding domain"/>
    <property type="match status" value="1"/>
</dbReference>
<dbReference type="Pfam" id="PF07677">
    <property type="entry name" value="A2M_recep"/>
    <property type="match status" value="1"/>
</dbReference>
<dbReference type="Gene3D" id="2.20.130.20">
    <property type="match status" value="2"/>
</dbReference>
<dbReference type="PROSITE" id="PS00477">
    <property type="entry name" value="ALPHA_2_MACROGLOBULIN"/>
    <property type="match status" value="1"/>
</dbReference>
<evidence type="ECO:0000256" key="3">
    <source>
        <dbReference type="ARBA" id="ARBA00022525"/>
    </source>
</evidence>
<dbReference type="InterPro" id="IPR001599">
    <property type="entry name" value="Macroglobln_a2"/>
</dbReference>
<dbReference type="InterPro" id="IPR019742">
    <property type="entry name" value="MacrogloblnA2_CS"/>
</dbReference>
<feature type="chain" id="PRO_5029604571" evidence="9">
    <location>
        <begin position="36"/>
        <end position="1483"/>
    </location>
</feature>
<dbReference type="CDD" id="cd02897">
    <property type="entry name" value="A2M_2"/>
    <property type="match status" value="1"/>
</dbReference>
<evidence type="ECO:0000256" key="1">
    <source>
        <dbReference type="ARBA" id="ARBA00004613"/>
    </source>
</evidence>
<feature type="domain" description="Alpha-2-macroglobulin" evidence="11">
    <location>
        <begin position="764"/>
        <end position="854"/>
    </location>
</feature>
<dbReference type="SMART" id="SM01419">
    <property type="entry name" value="Thiol-ester_cl"/>
    <property type="match status" value="1"/>
</dbReference>
<keyword evidence="14" id="KW-1185">Reference proteome</keyword>
<organism evidence="13 14">
    <name type="scientific">Malurus elegans</name>
    <name type="common">Red-winged fairywren</name>
    <dbReference type="NCBI Taxonomy" id="720584"/>
    <lineage>
        <taxon>Eukaryota</taxon>
        <taxon>Metazoa</taxon>
        <taxon>Chordata</taxon>
        <taxon>Craniata</taxon>
        <taxon>Vertebrata</taxon>
        <taxon>Euteleostomi</taxon>
        <taxon>Archelosauria</taxon>
        <taxon>Archosauria</taxon>
        <taxon>Dinosauria</taxon>
        <taxon>Saurischia</taxon>
        <taxon>Theropoda</taxon>
        <taxon>Coelurosauria</taxon>
        <taxon>Aves</taxon>
        <taxon>Neognathae</taxon>
        <taxon>Neoaves</taxon>
        <taxon>Telluraves</taxon>
        <taxon>Australaves</taxon>
        <taxon>Passeriformes</taxon>
        <taxon>Meliphagoidea</taxon>
        <taxon>Maluridae</taxon>
        <taxon>Malurus</taxon>
    </lineage>
</organism>
<dbReference type="Pfam" id="PF07678">
    <property type="entry name" value="TED_complement"/>
    <property type="match status" value="1"/>
</dbReference>
<evidence type="ECO:0000256" key="4">
    <source>
        <dbReference type="ARBA" id="ARBA00022690"/>
    </source>
</evidence>
<dbReference type="Gene3D" id="2.60.40.1930">
    <property type="match status" value="2"/>
</dbReference>
<name>A0A7K6GT86_9PASS</name>
<keyword evidence="8" id="KW-0325">Glycoprotein</keyword>
<feature type="signal peptide" evidence="9">
    <location>
        <begin position="1"/>
        <end position="35"/>
    </location>
</feature>
<protein>
    <submittedName>
        <fullName evidence="13">OVOS protein</fullName>
    </submittedName>
</protein>
<gene>
    <name evidence="13" type="primary">Ovos_1</name>
    <name evidence="13" type="ORF">MALELE_R01480</name>
</gene>
<dbReference type="Pfam" id="PF17789">
    <property type="entry name" value="MG4"/>
    <property type="match status" value="1"/>
</dbReference>
<keyword evidence="3" id="KW-0964">Secreted</keyword>
<dbReference type="SUPFAM" id="SSF81296">
    <property type="entry name" value="E set domains"/>
    <property type="match status" value="1"/>
</dbReference>
<dbReference type="InterPro" id="IPR011626">
    <property type="entry name" value="Alpha-macroglobulin_TED"/>
</dbReference>
<dbReference type="InterPro" id="IPR036595">
    <property type="entry name" value="A-macroglobulin_rcpt-bd_sf"/>
</dbReference>
<dbReference type="InterPro" id="IPR041555">
    <property type="entry name" value="MG3"/>
</dbReference>
<feature type="non-terminal residue" evidence="13">
    <location>
        <position position="1"/>
    </location>
</feature>
<keyword evidence="5 9" id="KW-0732">Signal</keyword>
<evidence type="ECO:0000256" key="9">
    <source>
        <dbReference type="SAM" id="SignalP"/>
    </source>
</evidence>
<evidence type="ECO:0000256" key="8">
    <source>
        <dbReference type="ARBA" id="ARBA00023180"/>
    </source>
</evidence>
<dbReference type="FunFam" id="1.50.10.20:FF:000001">
    <property type="entry name" value="CD109 isoform 1"/>
    <property type="match status" value="1"/>
</dbReference>
<dbReference type="SMART" id="SM01359">
    <property type="entry name" value="A2M_N_2"/>
    <property type="match status" value="1"/>
</dbReference>
<evidence type="ECO:0000259" key="12">
    <source>
        <dbReference type="SMART" id="SM01361"/>
    </source>
</evidence>
<dbReference type="SMART" id="SM01360">
    <property type="entry name" value="A2M"/>
    <property type="match status" value="1"/>
</dbReference>
<dbReference type="InterPro" id="IPR002890">
    <property type="entry name" value="MG2"/>
</dbReference>
<dbReference type="InterPro" id="IPR014756">
    <property type="entry name" value="Ig_E-set"/>
</dbReference>
<dbReference type="InterPro" id="IPR040839">
    <property type="entry name" value="MG4"/>
</dbReference>
<evidence type="ECO:0000256" key="6">
    <source>
        <dbReference type="ARBA" id="ARBA00022900"/>
    </source>
</evidence>
<evidence type="ECO:0000256" key="7">
    <source>
        <dbReference type="ARBA" id="ARBA00023157"/>
    </source>
</evidence>
<dbReference type="Gene3D" id="2.60.120.1540">
    <property type="match status" value="1"/>
</dbReference>
<dbReference type="PANTHER" id="PTHR11412">
    <property type="entry name" value="MACROGLOBULIN / COMPLEMENT"/>
    <property type="match status" value="1"/>
</dbReference>